<proteinExistence type="predicted"/>
<dbReference type="PANTHER" id="PTHR33332">
    <property type="entry name" value="REVERSE TRANSCRIPTASE DOMAIN-CONTAINING PROTEIN"/>
    <property type="match status" value="1"/>
</dbReference>
<evidence type="ECO:0000259" key="1">
    <source>
        <dbReference type="PROSITE" id="PS50878"/>
    </source>
</evidence>
<organism evidence="2 3">
    <name type="scientific">Allacma fusca</name>
    <dbReference type="NCBI Taxonomy" id="39272"/>
    <lineage>
        <taxon>Eukaryota</taxon>
        <taxon>Metazoa</taxon>
        <taxon>Ecdysozoa</taxon>
        <taxon>Arthropoda</taxon>
        <taxon>Hexapoda</taxon>
        <taxon>Collembola</taxon>
        <taxon>Symphypleona</taxon>
        <taxon>Sminthuridae</taxon>
        <taxon>Allacma</taxon>
    </lineage>
</organism>
<dbReference type="Proteomes" id="UP000708208">
    <property type="component" value="Unassembled WGS sequence"/>
</dbReference>
<sequence length="299" mass="33989">MVKTPSPHPFYSLGNSQETFFARPTDEYEVYKTMMEMKNSYSADYYGLNPSMVKLSAPFISATLAQLFNDSIVTGIFPQELKISLVKPIFKSGDSLNPSNYRPISISPVFSKIFEKLMYSRLLEFFEKNNIFNSSQYGFRKHMNTMDAIYNVIHQVLHSINNHEQIMALFCDLSKAFDRVVHDILIGKLERYGIRGVALSWIESFLANRLQIVEIDDDSGVVFSDELETKQGVPQGTILGPFFFITYINDLPNCISYPSTLFADDSTVLLKVDKNNQLSILKEALNDLTSDGKLSIVFQ</sequence>
<feature type="domain" description="Reverse transcriptase" evidence="1">
    <location>
        <begin position="70"/>
        <end position="299"/>
    </location>
</feature>
<dbReference type="PROSITE" id="PS50878">
    <property type="entry name" value="RT_POL"/>
    <property type="match status" value="1"/>
</dbReference>
<dbReference type="OrthoDB" id="6630711at2759"/>
<evidence type="ECO:0000313" key="3">
    <source>
        <dbReference type="Proteomes" id="UP000708208"/>
    </source>
</evidence>
<dbReference type="EMBL" id="CAJVCH010071661">
    <property type="protein sequence ID" value="CAG7720577.1"/>
    <property type="molecule type" value="Genomic_DNA"/>
</dbReference>
<reference evidence="2" key="1">
    <citation type="submission" date="2021-06" db="EMBL/GenBank/DDBJ databases">
        <authorList>
            <person name="Hodson N. C."/>
            <person name="Mongue J. A."/>
            <person name="Jaron S. K."/>
        </authorList>
    </citation>
    <scope>NUCLEOTIDE SEQUENCE</scope>
</reference>
<dbReference type="AlphaFoldDB" id="A0A8J2JKF2"/>
<keyword evidence="3" id="KW-1185">Reference proteome</keyword>
<comment type="caution">
    <text evidence="2">The sequence shown here is derived from an EMBL/GenBank/DDBJ whole genome shotgun (WGS) entry which is preliminary data.</text>
</comment>
<gene>
    <name evidence="2" type="ORF">AFUS01_LOCUS9847</name>
</gene>
<evidence type="ECO:0000313" key="2">
    <source>
        <dbReference type="EMBL" id="CAG7720577.1"/>
    </source>
</evidence>
<accession>A0A8J2JKF2</accession>
<protein>
    <recommendedName>
        <fullName evidence="1">Reverse transcriptase domain-containing protein</fullName>
    </recommendedName>
</protein>
<dbReference type="Pfam" id="PF00078">
    <property type="entry name" value="RVT_1"/>
    <property type="match status" value="1"/>
</dbReference>
<name>A0A8J2JKF2_9HEXA</name>
<dbReference type="CDD" id="cd01650">
    <property type="entry name" value="RT_nLTR_like"/>
    <property type="match status" value="1"/>
</dbReference>
<dbReference type="InterPro" id="IPR000477">
    <property type="entry name" value="RT_dom"/>
</dbReference>